<organism evidence="5 6">
    <name type="scientific">Buddleja alternifolia</name>
    <dbReference type="NCBI Taxonomy" id="168488"/>
    <lineage>
        <taxon>Eukaryota</taxon>
        <taxon>Viridiplantae</taxon>
        <taxon>Streptophyta</taxon>
        <taxon>Embryophyta</taxon>
        <taxon>Tracheophyta</taxon>
        <taxon>Spermatophyta</taxon>
        <taxon>Magnoliopsida</taxon>
        <taxon>eudicotyledons</taxon>
        <taxon>Gunneridae</taxon>
        <taxon>Pentapetalae</taxon>
        <taxon>asterids</taxon>
        <taxon>lamiids</taxon>
        <taxon>Lamiales</taxon>
        <taxon>Scrophulariaceae</taxon>
        <taxon>Buddlejeae</taxon>
        <taxon>Buddleja</taxon>
    </lineage>
</organism>
<sequence length="154" mass="18093">MSRKMRKAMGRDCGRRRSPRISALDAWKQNHHHQETRTIKRRKFDAAVAVSKLGKQVWKGRDGPQNDDHSTDYGKPSIMPAKHILELVLDTLQRRDTYEIFAEPVDPDEVEDYYEIIKEAMDFGTMRAKLHEGMYKNLEEFEVCFFPPNFMFLG</sequence>
<dbReference type="EMBL" id="WHWC01000009">
    <property type="protein sequence ID" value="KAG8377156.1"/>
    <property type="molecule type" value="Genomic_DNA"/>
</dbReference>
<proteinExistence type="predicted"/>
<accession>A0AAV6X1U7</accession>
<reference evidence="5" key="1">
    <citation type="submission" date="2019-10" db="EMBL/GenBank/DDBJ databases">
        <authorList>
            <person name="Zhang R."/>
            <person name="Pan Y."/>
            <person name="Wang J."/>
            <person name="Ma R."/>
            <person name="Yu S."/>
        </authorList>
    </citation>
    <scope>NUCLEOTIDE SEQUENCE</scope>
    <source>
        <strain evidence="5">LA-IB0</strain>
        <tissue evidence="5">Leaf</tissue>
    </source>
</reference>
<dbReference type="SUPFAM" id="SSF47370">
    <property type="entry name" value="Bromodomain"/>
    <property type="match status" value="1"/>
</dbReference>
<feature type="region of interest" description="Disordered" evidence="3">
    <location>
        <begin position="57"/>
        <end position="77"/>
    </location>
</feature>
<dbReference type="InterPro" id="IPR036427">
    <property type="entry name" value="Bromodomain-like_sf"/>
</dbReference>
<dbReference type="InterPro" id="IPR051831">
    <property type="entry name" value="Bromodomain_contain_prot"/>
</dbReference>
<dbReference type="Gene3D" id="1.20.920.10">
    <property type="entry name" value="Bromodomain-like"/>
    <property type="match status" value="1"/>
</dbReference>
<evidence type="ECO:0000259" key="4">
    <source>
        <dbReference type="PROSITE" id="PS50014"/>
    </source>
</evidence>
<dbReference type="PANTHER" id="PTHR22881:SF26">
    <property type="entry name" value="BROMODOMAIN CONTAINING PROTEIN, EXPRESSED"/>
    <property type="match status" value="1"/>
</dbReference>
<dbReference type="SMART" id="SM00297">
    <property type="entry name" value="BROMO"/>
    <property type="match status" value="1"/>
</dbReference>
<evidence type="ECO:0000256" key="3">
    <source>
        <dbReference type="SAM" id="MobiDB-lite"/>
    </source>
</evidence>
<dbReference type="AlphaFoldDB" id="A0AAV6X1U7"/>
<dbReference type="Proteomes" id="UP000826271">
    <property type="component" value="Unassembled WGS sequence"/>
</dbReference>
<evidence type="ECO:0000256" key="1">
    <source>
        <dbReference type="ARBA" id="ARBA00023117"/>
    </source>
</evidence>
<gene>
    <name evidence="5" type="ORF">BUALT_Bualt09G0139200</name>
</gene>
<feature type="compositionally biased region" description="Basic and acidic residues" evidence="3">
    <location>
        <begin position="59"/>
        <end position="72"/>
    </location>
</feature>
<dbReference type="PROSITE" id="PS50014">
    <property type="entry name" value="BROMODOMAIN_2"/>
    <property type="match status" value="1"/>
</dbReference>
<evidence type="ECO:0000313" key="5">
    <source>
        <dbReference type="EMBL" id="KAG8377156.1"/>
    </source>
</evidence>
<dbReference type="PANTHER" id="PTHR22881">
    <property type="entry name" value="BROMODOMAIN CONTAINING PROTEIN"/>
    <property type="match status" value="1"/>
</dbReference>
<name>A0AAV6X1U7_9LAMI</name>
<evidence type="ECO:0000313" key="6">
    <source>
        <dbReference type="Proteomes" id="UP000826271"/>
    </source>
</evidence>
<keyword evidence="1 2" id="KW-0103">Bromodomain</keyword>
<evidence type="ECO:0000256" key="2">
    <source>
        <dbReference type="PROSITE-ProRule" id="PRU00035"/>
    </source>
</evidence>
<dbReference type="Pfam" id="PF00439">
    <property type="entry name" value="Bromodomain"/>
    <property type="match status" value="1"/>
</dbReference>
<comment type="caution">
    <text evidence="5">The sequence shown here is derived from an EMBL/GenBank/DDBJ whole genome shotgun (WGS) entry which is preliminary data.</text>
</comment>
<keyword evidence="6" id="KW-1185">Reference proteome</keyword>
<feature type="region of interest" description="Disordered" evidence="3">
    <location>
        <begin position="1"/>
        <end position="23"/>
    </location>
</feature>
<dbReference type="PRINTS" id="PR00503">
    <property type="entry name" value="BROMODOMAIN"/>
</dbReference>
<protein>
    <recommendedName>
        <fullName evidence="4">Bromo domain-containing protein</fullName>
    </recommendedName>
</protein>
<dbReference type="InterPro" id="IPR001487">
    <property type="entry name" value="Bromodomain"/>
</dbReference>
<feature type="domain" description="Bromo" evidence="4">
    <location>
        <begin position="93"/>
        <end position="141"/>
    </location>
</feature>